<comment type="caution">
    <text evidence="1">The sequence shown here is derived from an EMBL/GenBank/DDBJ whole genome shotgun (WGS) entry which is preliminary data.</text>
</comment>
<protein>
    <submittedName>
        <fullName evidence="1">Uncharacterized protein</fullName>
    </submittedName>
</protein>
<gene>
    <name evidence="1" type="ORF">QAD02_023428</name>
</gene>
<evidence type="ECO:0000313" key="2">
    <source>
        <dbReference type="Proteomes" id="UP001239111"/>
    </source>
</evidence>
<dbReference type="Proteomes" id="UP001239111">
    <property type="component" value="Chromosome 1"/>
</dbReference>
<sequence>MEIFFYPTVPECHKISVKIFYNTTAQLNQGKVHGRTRMLVENLSELLMIETLSDFTVKAETRDFRVHHCLLSALSPVLSRMLQCDMREKNENEVSLPCEDPVVLRELLNYIYTGDCAIAKVPHELFKIAHFLQISELCDMCNNFLLQNITIKNIIETLKLCDEEQYELNYLGKKAKEFVKSNEKTLVLDIEFENYLRLSITISNIAFILKIAIDYDLIKVYHSAMELIKQESTEVLQNADFQKLLVSNPKLSVSILEHILIKMQKSDDPVRLDEEKTILLLVISLM</sequence>
<name>A0ACC2PYA4_9HYME</name>
<reference evidence="1" key="1">
    <citation type="submission" date="2023-04" db="EMBL/GenBank/DDBJ databases">
        <title>A chromosome-level genome assembly of the parasitoid wasp Eretmocerus hayati.</title>
        <authorList>
            <person name="Zhong Y."/>
            <person name="Liu S."/>
            <person name="Liu Y."/>
        </authorList>
    </citation>
    <scope>NUCLEOTIDE SEQUENCE</scope>
    <source>
        <strain evidence="1">ZJU_SS_LIU_2023</strain>
    </source>
</reference>
<organism evidence="1 2">
    <name type="scientific">Eretmocerus hayati</name>
    <dbReference type="NCBI Taxonomy" id="131215"/>
    <lineage>
        <taxon>Eukaryota</taxon>
        <taxon>Metazoa</taxon>
        <taxon>Ecdysozoa</taxon>
        <taxon>Arthropoda</taxon>
        <taxon>Hexapoda</taxon>
        <taxon>Insecta</taxon>
        <taxon>Pterygota</taxon>
        <taxon>Neoptera</taxon>
        <taxon>Endopterygota</taxon>
        <taxon>Hymenoptera</taxon>
        <taxon>Apocrita</taxon>
        <taxon>Proctotrupomorpha</taxon>
        <taxon>Chalcidoidea</taxon>
        <taxon>Aphelinidae</taxon>
        <taxon>Aphelininae</taxon>
        <taxon>Eretmocerus</taxon>
    </lineage>
</organism>
<dbReference type="EMBL" id="CM056741">
    <property type="protein sequence ID" value="KAJ8687634.1"/>
    <property type="molecule type" value="Genomic_DNA"/>
</dbReference>
<evidence type="ECO:0000313" key="1">
    <source>
        <dbReference type="EMBL" id="KAJ8687634.1"/>
    </source>
</evidence>
<accession>A0ACC2PYA4</accession>
<proteinExistence type="predicted"/>
<keyword evidence="2" id="KW-1185">Reference proteome</keyword>